<evidence type="ECO:0000313" key="2">
    <source>
        <dbReference type="Proteomes" id="UP001501074"/>
    </source>
</evidence>
<protein>
    <recommendedName>
        <fullName evidence="3">Maltokinase N-terminal cap domain-containing protein</fullName>
    </recommendedName>
</protein>
<gene>
    <name evidence="1" type="ORF">GCM10022223_27440</name>
</gene>
<evidence type="ECO:0008006" key="3">
    <source>
        <dbReference type="Google" id="ProtNLM"/>
    </source>
</evidence>
<dbReference type="Proteomes" id="UP001501074">
    <property type="component" value="Unassembled WGS sequence"/>
</dbReference>
<reference evidence="2" key="1">
    <citation type="journal article" date="2019" name="Int. J. Syst. Evol. Microbiol.">
        <title>The Global Catalogue of Microorganisms (GCM) 10K type strain sequencing project: providing services to taxonomists for standard genome sequencing and annotation.</title>
        <authorList>
            <consortium name="The Broad Institute Genomics Platform"/>
            <consortium name="The Broad Institute Genome Sequencing Center for Infectious Disease"/>
            <person name="Wu L."/>
            <person name="Ma J."/>
        </authorList>
    </citation>
    <scope>NUCLEOTIDE SEQUENCE [LARGE SCALE GENOMIC DNA]</scope>
    <source>
        <strain evidence="2">JCM 16902</strain>
    </source>
</reference>
<keyword evidence="2" id="KW-1185">Reference proteome</keyword>
<proteinExistence type="predicted"/>
<accession>A0ABP6ZKG3</accession>
<organism evidence="1 2">
    <name type="scientific">Kineosporia mesophila</name>
    <dbReference type="NCBI Taxonomy" id="566012"/>
    <lineage>
        <taxon>Bacteria</taxon>
        <taxon>Bacillati</taxon>
        <taxon>Actinomycetota</taxon>
        <taxon>Actinomycetes</taxon>
        <taxon>Kineosporiales</taxon>
        <taxon>Kineosporiaceae</taxon>
        <taxon>Kineosporia</taxon>
    </lineage>
</organism>
<evidence type="ECO:0000313" key="1">
    <source>
        <dbReference type="EMBL" id="GAA3609883.1"/>
    </source>
</evidence>
<sequence>MVRVLNFAFRTGREPVTLAYTFWHRPQAGISPEGYERDLSLFHERLGMLGTGQVPGYLGSYSLRVPDLPWQSGGGYEDWYLVDGYAALGVLAEAAVDETRLTRHDALAGAVLDGTGGLYGLRLGTAAPAEGAWVGWGHKRPGVSYAELFSDLDSRVEVGSLSAIWQRQLVLGPAPEFRLEGRAPVTVPGLELTLGLAVSTVA</sequence>
<comment type="caution">
    <text evidence="1">The sequence shown here is derived from an EMBL/GenBank/DDBJ whole genome shotgun (WGS) entry which is preliminary data.</text>
</comment>
<name>A0ABP6ZKG3_9ACTN</name>
<dbReference type="EMBL" id="BAAAZO010000003">
    <property type="protein sequence ID" value="GAA3609883.1"/>
    <property type="molecule type" value="Genomic_DNA"/>
</dbReference>